<dbReference type="EMBL" id="AFNH02000847">
    <property type="protein sequence ID" value="EZG55417.1"/>
    <property type="molecule type" value="Genomic_DNA"/>
</dbReference>
<dbReference type="OrthoDB" id="41098at2759"/>
<sequence length="250" mass="27851">MTSVTSDMLMSRANGDRARGNKGVWSMFFPDAQEEFARAWTAKSVASVALGRGFVVNYDDGTATWSDVSPLLESKLRQQGVQTGSFGGKASVRIRYLVLGDEGNFYVKFDNGRMEWCGQDSFGAALRRGVSERHLLVEKVAFAQEGGWLIIWSDRTFEAENIPDTLEQRLGGTRVDDGRITGPASGIKDITLGPAGEWFVIYRDHSVQADNLPDGLYKCLSQIREKTGRVRSIAFGENRSWFVRYWDGAK</sequence>
<dbReference type="GeneID" id="22913977"/>
<name>A0A023B3C8_GRENI</name>
<dbReference type="AlphaFoldDB" id="A0A023B3C8"/>
<organism evidence="1 2">
    <name type="scientific">Gregarina niphandrodes</name>
    <name type="common">Septate eugregarine</name>
    <dbReference type="NCBI Taxonomy" id="110365"/>
    <lineage>
        <taxon>Eukaryota</taxon>
        <taxon>Sar</taxon>
        <taxon>Alveolata</taxon>
        <taxon>Apicomplexa</taxon>
        <taxon>Conoidasida</taxon>
        <taxon>Gregarinasina</taxon>
        <taxon>Eugregarinorida</taxon>
        <taxon>Gregarinidae</taxon>
        <taxon>Gregarina</taxon>
    </lineage>
</organism>
<comment type="caution">
    <text evidence="1">The sequence shown here is derived from an EMBL/GenBank/DDBJ whole genome shotgun (WGS) entry which is preliminary data.</text>
</comment>
<gene>
    <name evidence="1" type="ORF">GNI_113160</name>
</gene>
<dbReference type="VEuPathDB" id="CryptoDB:GNI_113160"/>
<reference evidence="1" key="1">
    <citation type="submission" date="2013-12" db="EMBL/GenBank/DDBJ databases">
        <authorList>
            <person name="Omoto C.K."/>
            <person name="Sibley D."/>
            <person name="Venepally P."/>
            <person name="Hadjithomas M."/>
            <person name="Karamycheva S."/>
            <person name="Brunk B."/>
            <person name="Roos D."/>
            <person name="Caler E."/>
            <person name="Lorenzi H."/>
        </authorList>
    </citation>
    <scope>NUCLEOTIDE SEQUENCE</scope>
</reference>
<protein>
    <submittedName>
        <fullName evidence="1">Uncharacterized protein</fullName>
    </submittedName>
</protein>
<keyword evidence="2" id="KW-1185">Reference proteome</keyword>
<accession>A0A023B3C8</accession>
<evidence type="ECO:0000313" key="2">
    <source>
        <dbReference type="Proteomes" id="UP000019763"/>
    </source>
</evidence>
<dbReference type="Proteomes" id="UP000019763">
    <property type="component" value="Unassembled WGS sequence"/>
</dbReference>
<proteinExistence type="predicted"/>
<evidence type="ECO:0000313" key="1">
    <source>
        <dbReference type="EMBL" id="EZG55417.1"/>
    </source>
</evidence>
<dbReference type="RefSeq" id="XP_011131557.1">
    <property type="nucleotide sequence ID" value="XM_011133255.1"/>
</dbReference>